<dbReference type="STRING" id="61395.A0A1Y1WCY2"/>
<organism evidence="4 5">
    <name type="scientific">Linderina pennispora</name>
    <dbReference type="NCBI Taxonomy" id="61395"/>
    <lineage>
        <taxon>Eukaryota</taxon>
        <taxon>Fungi</taxon>
        <taxon>Fungi incertae sedis</taxon>
        <taxon>Zoopagomycota</taxon>
        <taxon>Kickxellomycotina</taxon>
        <taxon>Kickxellomycetes</taxon>
        <taxon>Kickxellales</taxon>
        <taxon>Kickxellaceae</taxon>
        <taxon>Linderina</taxon>
    </lineage>
</organism>
<evidence type="ECO:0000256" key="1">
    <source>
        <dbReference type="SAM" id="MobiDB-lite"/>
    </source>
</evidence>
<dbReference type="OrthoDB" id="4953at2759"/>
<reference evidence="4 5" key="1">
    <citation type="submission" date="2016-07" db="EMBL/GenBank/DDBJ databases">
        <title>Pervasive Adenine N6-methylation of Active Genes in Fungi.</title>
        <authorList>
            <consortium name="DOE Joint Genome Institute"/>
            <person name="Mondo S.J."/>
            <person name="Dannebaum R.O."/>
            <person name="Kuo R.C."/>
            <person name="Labutti K."/>
            <person name="Haridas S."/>
            <person name="Kuo A."/>
            <person name="Salamov A."/>
            <person name="Ahrendt S.R."/>
            <person name="Lipzen A."/>
            <person name="Sullivan W."/>
            <person name="Andreopoulos W.B."/>
            <person name="Clum A."/>
            <person name="Lindquist E."/>
            <person name="Daum C."/>
            <person name="Ramamoorthy G.K."/>
            <person name="Gryganskyi A."/>
            <person name="Culley D."/>
            <person name="Magnuson J.K."/>
            <person name="James T.Y."/>
            <person name="O'Malley M.A."/>
            <person name="Stajich J.E."/>
            <person name="Spatafora J.W."/>
            <person name="Visel A."/>
            <person name="Grigoriev I.V."/>
        </authorList>
    </citation>
    <scope>NUCLEOTIDE SEQUENCE [LARGE SCALE GENOMIC DNA]</scope>
    <source>
        <strain evidence="4 5">ATCC 12442</strain>
    </source>
</reference>
<feature type="compositionally biased region" description="Polar residues" evidence="1">
    <location>
        <begin position="352"/>
        <end position="362"/>
    </location>
</feature>
<accession>A0A1Y1WCY2</accession>
<gene>
    <name evidence="4" type="ORF">DL89DRAFT_119717</name>
</gene>
<proteinExistence type="predicted"/>
<evidence type="ECO:0000259" key="3">
    <source>
        <dbReference type="Pfam" id="PF05193"/>
    </source>
</evidence>
<feature type="domain" description="Peptidase M16 N-terminal" evidence="2">
    <location>
        <begin position="65"/>
        <end position="154"/>
    </location>
</feature>
<feature type="region of interest" description="Disordered" evidence="1">
    <location>
        <begin position="352"/>
        <end position="394"/>
    </location>
</feature>
<feature type="domain" description="Peptidase M16 C-terminal" evidence="3">
    <location>
        <begin position="206"/>
        <end position="324"/>
    </location>
</feature>
<protein>
    <submittedName>
        <fullName evidence="4">Uncharacterized protein</fullName>
    </submittedName>
</protein>
<dbReference type="PANTHER" id="PTHR43016:SF6">
    <property type="entry name" value="PEPTIDASE M16 N-TERMINAL DOMAIN-CONTAINING PROTEIN"/>
    <property type="match status" value="1"/>
</dbReference>
<name>A0A1Y1WCY2_9FUNG</name>
<dbReference type="SUPFAM" id="SSF63411">
    <property type="entry name" value="LuxS/MPP-like metallohydrolase"/>
    <property type="match status" value="4"/>
</dbReference>
<keyword evidence="5" id="KW-1185">Reference proteome</keyword>
<evidence type="ECO:0000313" key="4">
    <source>
        <dbReference type="EMBL" id="ORX71096.1"/>
    </source>
</evidence>
<dbReference type="GeneID" id="63799843"/>
<dbReference type="Gene3D" id="3.30.830.10">
    <property type="entry name" value="Metalloenzyme, LuxS/M16 peptidase-like"/>
    <property type="match status" value="4"/>
</dbReference>
<evidence type="ECO:0000313" key="5">
    <source>
        <dbReference type="Proteomes" id="UP000193922"/>
    </source>
</evidence>
<dbReference type="EMBL" id="MCFD01000004">
    <property type="protein sequence ID" value="ORX71096.1"/>
    <property type="molecule type" value="Genomic_DNA"/>
</dbReference>
<dbReference type="InterPro" id="IPR011765">
    <property type="entry name" value="Pept_M16_N"/>
</dbReference>
<dbReference type="Proteomes" id="UP000193922">
    <property type="component" value="Unassembled WGS sequence"/>
</dbReference>
<dbReference type="GO" id="GO:0046872">
    <property type="term" value="F:metal ion binding"/>
    <property type="evidence" value="ECO:0007669"/>
    <property type="project" value="InterPro"/>
</dbReference>
<dbReference type="RefSeq" id="XP_040744611.1">
    <property type="nucleotide sequence ID" value="XM_040883195.1"/>
</dbReference>
<dbReference type="AlphaFoldDB" id="A0A1Y1WCY2"/>
<dbReference type="InterPro" id="IPR007863">
    <property type="entry name" value="Peptidase_M16_C"/>
</dbReference>
<dbReference type="InterPro" id="IPR011249">
    <property type="entry name" value="Metalloenz_LuxS/M16"/>
</dbReference>
<dbReference type="PANTHER" id="PTHR43016">
    <property type="entry name" value="PRESEQUENCE PROTEASE"/>
    <property type="match status" value="1"/>
</dbReference>
<dbReference type="FunFam" id="3.30.830.10:FF:000015">
    <property type="entry name" value="Putative zinc metalloprotease"/>
    <property type="match status" value="1"/>
</dbReference>
<feature type="compositionally biased region" description="Acidic residues" evidence="1">
    <location>
        <begin position="368"/>
        <end position="391"/>
    </location>
</feature>
<dbReference type="Pfam" id="PF05193">
    <property type="entry name" value="Peptidase_M16_C"/>
    <property type="match status" value="1"/>
</dbReference>
<comment type="caution">
    <text evidence="4">The sequence shown here is derived from an EMBL/GenBank/DDBJ whole genome shotgun (WGS) entry which is preliminary data.</text>
</comment>
<sequence>MPVKSMQAEELFVREGEDFVFQSGTSNGGFRTTVYRHCENKMRVVLCRVPGPLCSMNIYVPTIAKDNKGLPHTLEHLVFCGSLRHPHRGYLDALANCSFSIGTNAWTAEDHTCYTLTTAGEEAVANVLPVFLDHVLHPLLTDSQFITEVYHFDATGKEQGVVFSEMVARENSEEDLMDLSLRRLMFADDSTYSFETGGLTKDIAMLTNKEITEYHRRFYDANNATVVLIGSFSDTFENVIQNLPADLVASQGCDSREPMNCSMPTSEKRFEYVKFPSAEADFGSFAFGWRGPLSENVETVTAIEILMAYLADNASSPLAQRFVERPAPLAGYLYADVRMTLPSSITLTFSSVPYSDPNNPNVDSHDDDHDDSYDDDDHGHDDEESEEEDYHDPDIPMLFAEGHFERLLIEELQRIHDSQFDGNRAAMAEATKRFRQKLAANIEDSPLDVMQEVILPDVVAAHFSPSNCAHIGTRARVFDVIDRLAQKPIGFWLDLLQWLIDEPMYHVAMVPDAELNSQLEAERQEIELSNEQSIADKNEHTREIDAAVEANKVNISDKLKYSIPIPDASRISGLPHNHSVIKLDTPVGPAKVVQLVEVDSEFPEFKLHVPLTNLPDELRAYLVLFQELLLGTDLVLPAGVPYGADGRETETEHRIDYVEFDNHLADITTLNGAAIGYQNERFSCSWLDELFNIYVRSPQDKLQEATQSIIHAMMFADFAVERILTVAQNLLSEIVDLKRNGDQMVVPVTTLFTTQDREGCPRWIDNHISLFEQDRVLRRVIEELKAGNTSAVEKLNLIQEFVINTSGGFMSLSAPQGHRDTSMEFIGEFGRKWQNCFEKFVGRNPRSSLCNDVDLSACPFPFPRHIRFPDLAKPLRVQVTMPTLQASNVQISFHCNLYRQPTSTRPFAEQLAELPAIDFYALEMLVALLQRSDGPLYNAIRGKGYAYGAFFQQYMWTGMLAFDCSSASDAPKAIMEMQSLVASLDEDWGEHVTDFEINMTRSSIVYSNASLESTPDSVVANCITSNICGFESAAMYDLWRKKHLGAVKQEDLRRVYELYLKKFADPEFPSVTVILTPPETDLPPELGEFEHRMLDDL</sequence>
<dbReference type="Pfam" id="PF00675">
    <property type="entry name" value="Peptidase_M16"/>
    <property type="match status" value="1"/>
</dbReference>
<evidence type="ECO:0000259" key="2">
    <source>
        <dbReference type="Pfam" id="PF00675"/>
    </source>
</evidence>